<organism evidence="2 3">
    <name type="scientific">Christiangramia oceanisediminis</name>
    <dbReference type="NCBI Taxonomy" id="2920386"/>
    <lineage>
        <taxon>Bacteria</taxon>
        <taxon>Pseudomonadati</taxon>
        <taxon>Bacteroidota</taxon>
        <taxon>Flavobacteriia</taxon>
        <taxon>Flavobacteriales</taxon>
        <taxon>Flavobacteriaceae</taxon>
        <taxon>Christiangramia</taxon>
    </lineage>
</organism>
<protein>
    <submittedName>
        <fullName evidence="2">FixH family protein</fullName>
    </submittedName>
</protein>
<evidence type="ECO:0000313" key="2">
    <source>
        <dbReference type="EMBL" id="MCP9199632.1"/>
    </source>
</evidence>
<gene>
    <name evidence="2" type="ORF">MKO06_06925</name>
</gene>
<dbReference type="RefSeq" id="WP_241550095.1">
    <property type="nucleotide sequence ID" value="NZ_JANCNS010000001.1"/>
</dbReference>
<dbReference type="AlphaFoldDB" id="A0A9X2KVX6"/>
<reference evidence="2" key="1">
    <citation type="submission" date="2022-07" db="EMBL/GenBank/DDBJ databases">
        <title>Gramela sediminis sp. nov., isolated from deep-sea sediment of the Indian Ocean.</title>
        <authorList>
            <person name="Shi H."/>
        </authorList>
    </citation>
    <scope>NUCLEOTIDE SEQUENCE</scope>
    <source>
        <strain evidence="2">GC03-9</strain>
    </source>
</reference>
<keyword evidence="1" id="KW-0812">Transmembrane</keyword>
<evidence type="ECO:0000313" key="3">
    <source>
        <dbReference type="Proteomes" id="UP001155280"/>
    </source>
</evidence>
<evidence type="ECO:0000256" key="1">
    <source>
        <dbReference type="SAM" id="Phobius"/>
    </source>
</evidence>
<keyword evidence="1" id="KW-0472">Membrane</keyword>
<dbReference type="Proteomes" id="UP001155280">
    <property type="component" value="Unassembled WGS sequence"/>
</dbReference>
<name>A0A9X2KVX6_9FLAO</name>
<feature type="transmembrane region" description="Helical" evidence="1">
    <location>
        <begin position="6"/>
        <end position="25"/>
    </location>
</feature>
<dbReference type="EMBL" id="JANCNS010000001">
    <property type="protein sequence ID" value="MCP9199632.1"/>
    <property type="molecule type" value="Genomic_DNA"/>
</dbReference>
<keyword evidence="1" id="KW-1133">Transmembrane helix</keyword>
<accession>A0A9X2KVX6</accession>
<keyword evidence="3" id="KW-1185">Reference proteome</keyword>
<dbReference type="InterPro" id="IPR008620">
    <property type="entry name" value="FixH"/>
</dbReference>
<proteinExistence type="predicted"/>
<comment type="caution">
    <text evidence="2">The sequence shown here is derived from an EMBL/GenBank/DDBJ whole genome shotgun (WGS) entry which is preliminary data.</text>
</comment>
<sequence>MKINWGTGLLIGMLLFIGFIMYFVVTMLSSKEYDHDLVVEDYYRAELYYQQDIDAEKNALAMEDQIEVVKEAGRLVIRFPKTLETERLAGKISFYRPSNKMLDFEISSSEINENEFIAPDEKLVQGRWNINIYWQEAGKDFLVKKELIY</sequence>
<dbReference type="Pfam" id="PF05751">
    <property type="entry name" value="FixH"/>
    <property type="match status" value="1"/>
</dbReference>